<dbReference type="SUPFAM" id="SSF54427">
    <property type="entry name" value="NTF2-like"/>
    <property type="match status" value="1"/>
</dbReference>
<evidence type="ECO:0000259" key="1">
    <source>
        <dbReference type="Pfam" id="PF12680"/>
    </source>
</evidence>
<reference evidence="3" key="1">
    <citation type="journal article" date="2019" name="Int. J. Syst. Evol. Microbiol.">
        <title>The Global Catalogue of Microorganisms (GCM) 10K type strain sequencing project: providing services to taxonomists for standard genome sequencing and annotation.</title>
        <authorList>
            <consortium name="The Broad Institute Genomics Platform"/>
            <consortium name="The Broad Institute Genome Sequencing Center for Infectious Disease"/>
            <person name="Wu L."/>
            <person name="Ma J."/>
        </authorList>
    </citation>
    <scope>NUCLEOTIDE SEQUENCE [LARGE SCALE GENOMIC DNA]</scope>
    <source>
        <strain evidence="3">CGMCC 1.15439</strain>
    </source>
</reference>
<dbReference type="InterPro" id="IPR011721">
    <property type="entry name" value="CHP02096"/>
</dbReference>
<dbReference type="Proteomes" id="UP000620046">
    <property type="component" value="Unassembled WGS sequence"/>
</dbReference>
<dbReference type="NCBIfam" id="TIGR02096">
    <property type="entry name" value="ketosteroid isomerase-related protein"/>
    <property type="match status" value="1"/>
</dbReference>
<evidence type="ECO:0000313" key="3">
    <source>
        <dbReference type="Proteomes" id="UP000620046"/>
    </source>
</evidence>
<feature type="domain" description="SnoaL-like" evidence="1">
    <location>
        <begin position="8"/>
        <end position="119"/>
    </location>
</feature>
<name>A0ABQ1FTK3_9GAMM</name>
<sequence length="134" mass="15085">MSDAVALIERYYAAFNRGHWQAMLDCLADDVAHDTNQGSRELGREAFRAFLARMERSYREQLTDIVVMATADGSRAATEYVVHGEYLADDEGLPPARGQRYVLPGGAFFDVRDGKITRVTNYYNLNDWIAQVSA</sequence>
<dbReference type="InterPro" id="IPR037401">
    <property type="entry name" value="SnoaL-like"/>
</dbReference>
<comment type="caution">
    <text evidence="2">The sequence shown here is derived from an EMBL/GenBank/DDBJ whole genome shotgun (WGS) entry which is preliminary data.</text>
</comment>
<keyword evidence="3" id="KW-1185">Reference proteome</keyword>
<proteinExistence type="predicted"/>
<accession>A0ABQ1FTK3</accession>
<gene>
    <name evidence="2" type="ORF">GCM10010981_18610</name>
</gene>
<dbReference type="EMBL" id="BMJA01000001">
    <property type="protein sequence ID" value="GGA29913.1"/>
    <property type="molecule type" value="Genomic_DNA"/>
</dbReference>
<dbReference type="Gene3D" id="3.10.450.50">
    <property type="match status" value="1"/>
</dbReference>
<dbReference type="InterPro" id="IPR032710">
    <property type="entry name" value="NTF2-like_dom_sf"/>
</dbReference>
<dbReference type="Pfam" id="PF12680">
    <property type="entry name" value="SnoaL_2"/>
    <property type="match status" value="1"/>
</dbReference>
<dbReference type="CDD" id="cd00531">
    <property type="entry name" value="NTF2_like"/>
    <property type="match status" value="1"/>
</dbReference>
<dbReference type="RefSeq" id="WP_188793925.1">
    <property type="nucleotide sequence ID" value="NZ_BMJA01000001.1"/>
</dbReference>
<organism evidence="2 3">
    <name type="scientific">Dyella nitratireducens</name>
    <dbReference type="NCBI Taxonomy" id="1849580"/>
    <lineage>
        <taxon>Bacteria</taxon>
        <taxon>Pseudomonadati</taxon>
        <taxon>Pseudomonadota</taxon>
        <taxon>Gammaproteobacteria</taxon>
        <taxon>Lysobacterales</taxon>
        <taxon>Rhodanobacteraceae</taxon>
        <taxon>Dyella</taxon>
    </lineage>
</organism>
<evidence type="ECO:0000313" key="2">
    <source>
        <dbReference type="EMBL" id="GGA29913.1"/>
    </source>
</evidence>
<protein>
    <recommendedName>
        <fullName evidence="1">SnoaL-like domain-containing protein</fullName>
    </recommendedName>
</protein>